<feature type="compositionally biased region" description="Basic residues" evidence="1">
    <location>
        <begin position="591"/>
        <end position="603"/>
    </location>
</feature>
<feature type="transmembrane region" description="Helical" evidence="2">
    <location>
        <begin position="76"/>
        <end position="95"/>
    </location>
</feature>
<gene>
    <name evidence="3" type="ORF">SNAT2548_LOCUS17145</name>
</gene>
<feature type="transmembrane region" description="Helical" evidence="2">
    <location>
        <begin position="179"/>
        <end position="197"/>
    </location>
</feature>
<feature type="compositionally biased region" description="Polar residues" evidence="1">
    <location>
        <begin position="389"/>
        <end position="401"/>
    </location>
</feature>
<evidence type="ECO:0000313" key="3">
    <source>
        <dbReference type="EMBL" id="CAE7327504.1"/>
    </source>
</evidence>
<comment type="caution">
    <text evidence="3">The sequence shown here is derived from an EMBL/GenBank/DDBJ whole genome shotgun (WGS) entry which is preliminary data.</text>
</comment>
<keyword evidence="2" id="KW-0812">Transmembrane</keyword>
<keyword evidence="2" id="KW-0472">Membrane</keyword>
<proteinExistence type="predicted"/>
<evidence type="ECO:0000256" key="2">
    <source>
        <dbReference type="SAM" id="Phobius"/>
    </source>
</evidence>
<accession>A0A812PBT3</accession>
<feature type="compositionally biased region" description="Low complexity" evidence="1">
    <location>
        <begin position="604"/>
        <end position="614"/>
    </location>
</feature>
<dbReference type="AlphaFoldDB" id="A0A812PBT3"/>
<evidence type="ECO:0000256" key="1">
    <source>
        <dbReference type="SAM" id="MobiDB-lite"/>
    </source>
</evidence>
<protein>
    <submittedName>
        <fullName evidence="3">Uncharacterized protein</fullName>
    </submittedName>
</protein>
<feature type="compositionally biased region" description="Basic and acidic residues" evidence="1">
    <location>
        <begin position="513"/>
        <end position="526"/>
    </location>
</feature>
<dbReference type="OrthoDB" id="424750at2759"/>
<evidence type="ECO:0000313" key="4">
    <source>
        <dbReference type="Proteomes" id="UP000604046"/>
    </source>
</evidence>
<keyword evidence="2" id="KW-1133">Transmembrane helix</keyword>
<organism evidence="3 4">
    <name type="scientific">Symbiodinium natans</name>
    <dbReference type="NCBI Taxonomy" id="878477"/>
    <lineage>
        <taxon>Eukaryota</taxon>
        <taxon>Sar</taxon>
        <taxon>Alveolata</taxon>
        <taxon>Dinophyceae</taxon>
        <taxon>Suessiales</taxon>
        <taxon>Symbiodiniaceae</taxon>
        <taxon>Symbiodinium</taxon>
    </lineage>
</organism>
<dbReference type="EMBL" id="CAJNDS010002102">
    <property type="protein sequence ID" value="CAE7327504.1"/>
    <property type="molecule type" value="Genomic_DNA"/>
</dbReference>
<dbReference type="Proteomes" id="UP000604046">
    <property type="component" value="Unassembled WGS sequence"/>
</dbReference>
<feature type="region of interest" description="Disordered" evidence="1">
    <location>
        <begin position="586"/>
        <end position="614"/>
    </location>
</feature>
<feature type="region of interest" description="Disordered" evidence="1">
    <location>
        <begin position="374"/>
        <end position="401"/>
    </location>
</feature>
<keyword evidence="4" id="KW-1185">Reference proteome</keyword>
<feature type="transmembrane region" description="Helical" evidence="2">
    <location>
        <begin position="101"/>
        <end position="122"/>
    </location>
</feature>
<feature type="transmembrane region" description="Helical" evidence="2">
    <location>
        <begin position="134"/>
        <end position="152"/>
    </location>
</feature>
<feature type="region of interest" description="Disordered" evidence="1">
    <location>
        <begin position="513"/>
        <end position="567"/>
    </location>
</feature>
<name>A0A812PBT3_9DINO</name>
<sequence>MATAVIVAFVATALVGWAKRRPSYRHKPVMEIAAVAARPGCPLHHPRGILASHVGICNVTAMMAGLFLLDSVMVQWLMPHLTLVATLGIMGESILKEGSSFLYAAPFWTAVAAQVAFLYAAAFSHKPTGRLLDLLAFTSYFFQVLFLSLPGFACNQPLQTYRFILQLVGALFMLDERRAATLALTTYAVPVAAITAFRLTTDLFLKTIWMDGFGTLVILLLLRTIRIVHSHCQDGGVASQDKLALAEARRNILSVVTDGEMLLMKNGKIVQAEPRCRHYIEGMLGQEEEVKVEGALLQDLLHPAEVRSMSSICPAMKSSPPNSTAPACSFHARLRNEKQVQMYMCPVGAERYGADSELLWLVCFCQPHSEAHQTAAETPAQDELDEVSRISSDTTPPGTLASQRQEVALPEIESLGFTLDIYSEELTMLQVKLNFNISQLQPEGSSRMPTMEKWLLPRSMVDFREWLIDQVQAELAGTPTVAYPGPFEIHLPGSSGGTLQATEVAVTKMHVTNEAEPSTRDAEHARPSAGISAGHGSQEMCASASSASQPPQPQAETVDTARGQRETNEDSELACFLVHVECKNITQRAARLPRRRSGRRSRRSSSSNSNSSGR</sequence>
<reference evidence="3" key="1">
    <citation type="submission" date="2021-02" db="EMBL/GenBank/DDBJ databases">
        <authorList>
            <person name="Dougan E. K."/>
            <person name="Rhodes N."/>
            <person name="Thang M."/>
            <person name="Chan C."/>
        </authorList>
    </citation>
    <scope>NUCLEOTIDE SEQUENCE</scope>
</reference>